<keyword evidence="3" id="KW-0472">Membrane</keyword>
<evidence type="ECO:0000313" key="4">
    <source>
        <dbReference type="EMBL" id="SSX17407.1"/>
    </source>
</evidence>
<dbReference type="PANTHER" id="PTHR15437:SF6">
    <property type="entry name" value="TRANSCRIPTION TERMINATION FACTOR, MITOCHONDRIAL"/>
    <property type="match status" value="1"/>
</dbReference>
<dbReference type="GO" id="GO:0006393">
    <property type="term" value="P:termination of mitochondrial transcription"/>
    <property type="evidence" value="ECO:0007669"/>
    <property type="project" value="TreeGrafter"/>
</dbReference>
<dbReference type="GO" id="GO:0005759">
    <property type="term" value="C:mitochondrial matrix"/>
    <property type="evidence" value="ECO:0007669"/>
    <property type="project" value="TreeGrafter"/>
</dbReference>
<name>A0A336LM22_CULSO</name>
<evidence type="ECO:0000256" key="1">
    <source>
        <dbReference type="ARBA" id="ARBA00007692"/>
    </source>
</evidence>
<keyword evidence="2" id="KW-0809">Transit peptide</keyword>
<dbReference type="GO" id="GO:0003676">
    <property type="term" value="F:nucleic acid binding"/>
    <property type="evidence" value="ECO:0007669"/>
    <property type="project" value="InterPro"/>
</dbReference>
<proteinExistence type="inferred from homology"/>
<dbReference type="InterPro" id="IPR003690">
    <property type="entry name" value="MTERF"/>
</dbReference>
<keyword evidence="3" id="KW-1133">Transmembrane helix</keyword>
<evidence type="ECO:0000256" key="2">
    <source>
        <dbReference type="ARBA" id="ARBA00022946"/>
    </source>
</evidence>
<protein>
    <submittedName>
        <fullName evidence="4">CSON013656 protein</fullName>
    </submittedName>
</protein>
<dbReference type="EMBL" id="UFQT01000006">
    <property type="protein sequence ID" value="SSX17407.1"/>
    <property type="molecule type" value="Genomic_DNA"/>
</dbReference>
<gene>
    <name evidence="4" type="primary">CSON013656</name>
</gene>
<dbReference type="VEuPathDB" id="VectorBase:CSON013656"/>
<dbReference type="InterPro" id="IPR038538">
    <property type="entry name" value="MTERF_sf"/>
</dbReference>
<evidence type="ECO:0000256" key="3">
    <source>
        <dbReference type="SAM" id="Phobius"/>
    </source>
</evidence>
<dbReference type="OMA" id="FRYTPKS"/>
<dbReference type="Gene3D" id="1.25.70.10">
    <property type="entry name" value="Transcription termination factor 3, mitochondrial"/>
    <property type="match status" value="1"/>
</dbReference>
<dbReference type="AlphaFoldDB" id="A0A336LM22"/>
<comment type="similarity">
    <text evidence="1">Belongs to the mTERF family.</text>
</comment>
<keyword evidence="3" id="KW-0812">Transmembrane</keyword>
<dbReference type="PANTHER" id="PTHR15437">
    <property type="entry name" value="TRANSCRIPTION TERMINATION FACTOR, MITOCHONDRIAL"/>
    <property type="match status" value="1"/>
</dbReference>
<organism evidence="4">
    <name type="scientific">Culicoides sonorensis</name>
    <name type="common">Biting midge</name>
    <dbReference type="NCBI Taxonomy" id="179676"/>
    <lineage>
        <taxon>Eukaryota</taxon>
        <taxon>Metazoa</taxon>
        <taxon>Ecdysozoa</taxon>
        <taxon>Arthropoda</taxon>
        <taxon>Hexapoda</taxon>
        <taxon>Insecta</taxon>
        <taxon>Pterygota</taxon>
        <taxon>Neoptera</taxon>
        <taxon>Endopterygota</taxon>
        <taxon>Diptera</taxon>
        <taxon>Nematocera</taxon>
        <taxon>Chironomoidea</taxon>
        <taxon>Ceratopogonidae</taxon>
        <taxon>Ceratopogoninae</taxon>
        <taxon>Culicoides</taxon>
        <taxon>Monoculicoides</taxon>
    </lineage>
</organism>
<sequence>MIKNFFRLNPKICHPILKIRFLSLTDSSQNDTPLQSDDIVDQFSTKYNIKENLPNIKTVIPIFKERLDCTYEDALQIYDQHEKNITLLTLSELSKQLESFLALGVKKTIMLKYPEILVMNPNEVKEKLEIINKLPQGENGDNYNDYFPLLKLNYNDLEKVLKKLTKEQMHVPKGSRIHYLSHKLKVDPYVVSAVFVNYLFMFSIHLPLLYKNTDILVDFKLPAENVLRDPWVFLYSPRQTRERLIKAREVREDKLMPWMIHCPPKILEHSLKLTIDTRNILKSSNSEDQLSYLSKRLGFERAQMDHYIARFPAARKVRITKVKKILDFLLDEANFTPQQIASVPRILTFGLTQIKKRHEELSSLGYKINSLIMFCLTRKKYAALIDRIKKRRYR</sequence>
<accession>A0A336LM22</accession>
<dbReference type="Pfam" id="PF02536">
    <property type="entry name" value="mTERF"/>
    <property type="match status" value="1"/>
</dbReference>
<feature type="transmembrane region" description="Helical" evidence="3">
    <location>
        <begin position="189"/>
        <end position="210"/>
    </location>
</feature>
<reference evidence="4" key="1">
    <citation type="submission" date="2018-07" db="EMBL/GenBank/DDBJ databases">
        <authorList>
            <person name="Quirk P.G."/>
            <person name="Krulwich T.A."/>
        </authorList>
    </citation>
    <scope>NUCLEOTIDE SEQUENCE</scope>
</reference>